<reference evidence="1 2" key="1">
    <citation type="journal article" date="2017" name="Antonie Van Leeuwenhoek">
        <title>Rhizobium rhizosphaerae sp. nov., a novel species isolated from rice rhizosphere.</title>
        <authorList>
            <person name="Zhao J.J."/>
            <person name="Zhang J."/>
            <person name="Zhang R.J."/>
            <person name="Zhang C.W."/>
            <person name="Yin H.Q."/>
            <person name="Zhang X.X."/>
        </authorList>
    </citation>
    <scope>NUCLEOTIDE SEQUENCE [LARGE SCALE GENOMIC DNA]</scope>
    <source>
        <strain evidence="1 2">S18K6</strain>
    </source>
</reference>
<evidence type="ECO:0000313" key="1">
    <source>
        <dbReference type="EMBL" id="GAC09432.1"/>
    </source>
</evidence>
<evidence type="ECO:0000313" key="2">
    <source>
        <dbReference type="Proteomes" id="UP000006320"/>
    </source>
</evidence>
<dbReference type="Proteomes" id="UP000006320">
    <property type="component" value="Unassembled WGS sequence"/>
</dbReference>
<name>A0AAV3UWD9_9ALTE</name>
<gene>
    <name evidence="1" type="ORF">GCHA_1473</name>
</gene>
<comment type="caution">
    <text evidence="1">The sequence shown here is derived from an EMBL/GenBank/DDBJ whole genome shotgun (WGS) entry which is preliminary data.</text>
</comment>
<organism evidence="1 2">
    <name type="scientific">Paraglaciecola chathamensis S18K6</name>
    <dbReference type="NCBI Taxonomy" id="1127672"/>
    <lineage>
        <taxon>Bacteria</taxon>
        <taxon>Pseudomonadati</taxon>
        <taxon>Pseudomonadota</taxon>
        <taxon>Gammaproteobacteria</taxon>
        <taxon>Alteromonadales</taxon>
        <taxon>Alteromonadaceae</taxon>
        <taxon>Paraglaciecola</taxon>
    </lineage>
</organism>
<dbReference type="AlphaFoldDB" id="A0AAV3UWD9"/>
<sequence>MFGVFRLAGVYVHDGISVIGKYVIYSQPVKFVYVIYQLHCI</sequence>
<proteinExistence type="predicted"/>
<dbReference type="EMBL" id="BAEM01000022">
    <property type="protein sequence ID" value="GAC09432.1"/>
    <property type="molecule type" value="Genomic_DNA"/>
</dbReference>
<accession>A0AAV3UWD9</accession>
<protein>
    <submittedName>
        <fullName evidence="1">Uncharacterized protein</fullName>
    </submittedName>
</protein>